<dbReference type="PRINTS" id="PR00310">
    <property type="entry name" value="ANTIPRLFBTG1"/>
</dbReference>
<evidence type="ECO:0000313" key="2">
    <source>
        <dbReference type="Proteomes" id="UP000268093"/>
    </source>
</evidence>
<protein>
    <submittedName>
        <fullName evidence="1">Uncharacterized protein</fullName>
    </submittedName>
</protein>
<dbReference type="GO" id="GO:0005737">
    <property type="term" value="C:cytoplasm"/>
    <property type="evidence" value="ECO:0007669"/>
    <property type="project" value="TreeGrafter"/>
</dbReference>
<proteinExistence type="predicted"/>
<dbReference type="Gene3D" id="3.90.640.90">
    <property type="entry name" value="Anti-proliferative protein, N-terminal domain"/>
    <property type="match status" value="1"/>
</dbReference>
<dbReference type="PANTHER" id="PTHR22978">
    <property type="entry name" value="B-CELL TRANSLOCATION GENE"/>
    <property type="match status" value="1"/>
</dbReference>
<dbReference type="PANTHER" id="PTHR22978:SF22">
    <property type="entry name" value="BTG FAMILY PROTEIN"/>
    <property type="match status" value="1"/>
</dbReference>
<dbReference type="Proteomes" id="UP000268093">
    <property type="component" value="Unassembled WGS sequence"/>
</dbReference>
<dbReference type="SUPFAM" id="SSF160696">
    <property type="entry name" value="BTG domain-like"/>
    <property type="match status" value="1"/>
</dbReference>
<evidence type="ECO:0000313" key="1">
    <source>
        <dbReference type="EMBL" id="RUP42730.1"/>
    </source>
</evidence>
<keyword evidence="2" id="KW-1185">Reference proteome</keyword>
<dbReference type="SMART" id="SM00099">
    <property type="entry name" value="btg1"/>
    <property type="match status" value="1"/>
</dbReference>
<dbReference type="Pfam" id="PF07742">
    <property type="entry name" value="BTG"/>
    <property type="match status" value="1"/>
</dbReference>
<dbReference type="OrthoDB" id="19928at2759"/>
<organism evidence="1 2">
    <name type="scientific">Jimgerdemannia flammicorona</name>
    <dbReference type="NCBI Taxonomy" id="994334"/>
    <lineage>
        <taxon>Eukaryota</taxon>
        <taxon>Fungi</taxon>
        <taxon>Fungi incertae sedis</taxon>
        <taxon>Mucoromycota</taxon>
        <taxon>Mucoromycotina</taxon>
        <taxon>Endogonomycetes</taxon>
        <taxon>Endogonales</taxon>
        <taxon>Endogonaceae</taxon>
        <taxon>Jimgerdemannia</taxon>
    </lineage>
</organism>
<dbReference type="InterPro" id="IPR002087">
    <property type="entry name" value="Anti_prolifrtn"/>
</dbReference>
<name>A0A433CVQ6_9FUNG</name>
<gene>
    <name evidence="1" type="ORF">BC936DRAFT_138161</name>
</gene>
<dbReference type="EMBL" id="RBNI01012576">
    <property type="protein sequence ID" value="RUP42730.1"/>
    <property type="molecule type" value="Genomic_DNA"/>
</dbReference>
<dbReference type="InterPro" id="IPR036054">
    <property type="entry name" value="BTG-like_sf"/>
</dbReference>
<sequence length="185" mass="20450">MIVEITQAVDFLGRLLSNKVASEALVVFKTNLTNVLQDRFAGHWDVNRPYFGNGFRAISCFNGVMDPILVKAAQMSTLTPATLYAHLPRDFVLWIDPYSVSYRVGDHGNINTLFEDRSRGSSRITFKLDANSPAVSSIHEIVHTASPTLSPLAPIFTPPRVHRPVRITPPPSPPSKKGQQLVMAN</sequence>
<dbReference type="InterPro" id="IPR033332">
    <property type="entry name" value="BTG"/>
</dbReference>
<comment type="caution">
    <text evidence="1">The sequence shown here is derived from an EMBL/GenBank/DDBJ whole genome shotgun (WGS) entry which is preliminary data.</text>
</comment>
<reference evidence="1 2" key="1">
    <citation type="journal article" date="2018" name="New Phytol.">
        <title>Phylogenomics of Endogonaceae and evolution of mycorrhizas within Mucoromycota.</title>
        <authorList>
            <person name="Chang Y."/>
            <person name="Desiro A."/>
            <person name="Na H."/>
            <person name="Sandor L."/>
            <person name="Lipzen A."/>
            <person name="Clum A."/>
            <person name="Barry K."/>
            <person name="Grigoriev I.V."/>
            <person name="Martin F.M."/>
            <person name="Stajich J.E."/>
            <person name="Smith M.E."/>
            <person name="Bonito G."/>
            <person name="Spatafora J.W."/>
        </authorList>
    </citation>
    <scope>NUCLEOTIDE SEQUENCE [LARGE SCALE GENOMIC DNA]</scope>
    <source>
        <strain evidence="1 2">GMNB39</strain>
    </source>
</reference>
<dbReference type="GO" id="GO:0005634">
    <property type="term" value="C:nucleus"/>
    <property type="evidence" value="ECO:0007669"/>
    <property type="project" value="TreeGrafter"/>
</dbReference>
<accession>A0A433CVQ6</accession>